<dbReference type="InParanoid" id="A0A259TWL9"/>
<protein>
    <recommendedName>
        <fullName evidence="4">EcxA zinc-binding domain-containing protein</fullName>
    </recommendedName>
</protein>
<evidence type="ECO:0008006" key="4">
    <source>
        <dbReference type="Google" id="ProtNLM"/>
    </source>
</evidence>
<dbReference type="RefSeq" id="WP_094546117.1">
    <property type="nucleotide sequence ID" value="NZ_MQWB01000001.1"/>
</dbReference>
<keyword evidence="1" id="KW-0732">Signal</keyword>
<name>A0A259TWL9_9BACT</name>
<accession>A0A259TWL9</accession>
<evidence type="ECO:0000313" key="3">
    <source>
        <dbReference type="Proteomes" id="UP000216446"/>
    </source>
</evidence>
<gene>
    <name evidence="2" type="ORF">BSZ36_03655</name>
</gene>
<feature type="chain" id="PRO_5012537029" description="EcxA zinc-binding domain-containing protein" evidence="1">
    <location>
        <begin position="17"/>
        <end position="588"/>
    </location>
</feature>
<evidence type="ECO:0000256" key="1">
    <source>
        <dbReference type="SAM" id="SignalP"/>
    </source>
</evidence>
<sequence>MRFALALLLLASGAAAQPSPEASTPDSRRLWRAMQTADIAEAGAVLADVIRDAGLDLPDDLRWRTQRFDQPFNLYVPPEHVVAISDIPTEAQALAYWSTWSALLTRGAWDPQEHFAGAPEAAQMAAFNQVVLAAHELGHALAYRYTVNPRTDDGNVNCQELLADRVAAGILDRLARDDARFADLRQRYLRVTATLNAGVPQPLRYAMPSREALLSNCREIVVQNPTADPASLMPYASAFFERHRLLYADAPPEPLASLAATLFRPQLRTLGADEARTGAPVEVRTLAVLRDAPETAWYGGRDLGESASFAQQMMSSGLPVASGAYALDPEGQPWLVSLQFLPNIFDTTVAQVSAQRADDTDTPPKWRLLAGYNPKMLGGVETALAFGDSVFVALVQFASLEEPHAGAYRLVRLARGEATWGPDLRLTPGEEHRLHHVPGGAALATPSGLHIVDLGVLALGAFNEDSAALEVAAFAPEALYVADRSALGVQVYDAGRMSVEPGGTVLYRFGYADETAERVTGSGFASTRDGRDPDRAALQTLLAARPLADGSLAIVEHLEFEAMAPAHTEGTPAAPKGATVLRTIRPVE</sequence>
<dbReference type="EMBL" id="MQWB01000001">
    <property type="protein sequence ID" value="OZC02159.1"/>
    <property type="molecule type" value="Genomic_DNA"/>
</dbReference>
<comment type="caution">
    <text evidence="2">The sequence shown here is derived from an EMBL/GenBank/DDBJ whole genome shotgun (WGS) entry which is preliminary data.</text>
</comment>
<organism evidence="2 3">
    <name type="scientific">Rubricoccus marinus</name>
    <dbReference type="NCBI Taxonomy" id="716817"/>
    <lineage>
        <taxon>Bacteria</taxon>
        <taxon>Pseudomonadati</taxon>
        <taxon>Rhodothermota</taxon>
        <taxon>Rhodothermia</taxon>
        <taxon>Rhodothermales</taxon>
        <taxon>Rubricoccaceae</taxon>
        <taxon>Rubricoccus</taxon>
    </lineage>
</organism>
<proteinExistence type="predicted"/>
<dbReference type="AlphaFoldDB" id="A0A259TWL9"/>
<evidence type="ECO:0000313" key="2">
    <source>
        <dbReference type="EMBL" id="OZC02159.1"/>
    </source>
</evidence>
<feature type="signal peptide" evidence="1">
    <location>
        <begin position="1"/>
        <end position="16"/>
    </location>
</feature>
<reference evidence="2 3" key="1">
    <citation type="submission" date="2016-11" db="EMBL/GenBank/DDBJ databases">
        <title>Study of marine rhodopsin-containing bacteria.</title>
        <authorList>
            <person name="Yoshizawa S."/>
            <person name="Kumagai Y."/>
            <person name="Kogure K."/>
        </authorList>
    </citation>
    <scope>NUCLEOTIDE SEQUENCE [LARGE SCALE GENOMIC DNA]</scope>
    <source>
        <strain evidence="2 3">SG-29</strain>
    </source>
</reference>
<keyword evidence="3" id="KW-1185">Reference proteome</keyword>
<dbReference type="Proteomes" id="UP000216446">
    <property type="component" value="Unassembled WGS sequence"/>
</dbReference>